<evidence type="ECO:0008006" key="3">
    <source>
        <dbReference type="Google" id="ProtNLM"/>
    </source>
</evidence>
<sequence>MKTTSYQVLNRRNDHKPWFDLLQYVPDAPRSEAVASFHLATGHGCFAKHLFRIGIPPTSCCPLCDSNDEMDYHHLFLCPTISAEGVCGRYWQARELMANAEFYF</sequence>
<dbReference type="AlphaFoldDB" id="A0AAV4VVD6"/>
<comment type="caution">
    <text evidence="1">The sequence shown here is derived from an EMBL/GenBank/DDBJ whole genome shotgun (WGS) entry which is preliminary data.</text>
</comment>
<evidence type="ECO:0000313" key="1">
    <source>
        <dbReference type="EMBL" id="GIY73914.1"/>
    </source>
</evidence>
<accession>A0AAV4VVD6</accession>
<dbReference type="Proteomes" id="UP001054837">
    <property type="component" value="Unassembled WGS sequence"/>
</dbReference>
<proteinExistence type="predicted"/>
<gene>
    <name evidence="1" type="ORF">CDAR_280841</name>
</gene>
<evidence type="ECO:0000313" key="2">
    <source>
        <dbReference type="Proteomes" id="UP001054837"/>
    </source>
</evidence>
<keyword evidence="2" id="KW-1185">Reference proteome</keyword>
<organism evidence="1 2">
    <name type="scientific">Caerostris darwini</name>
    <dbReference type="NCBI Taxonomy" id="1538125"/>
    <lineage>
        <taxon>Eukaryota</taxon>
        <taxon>Metazoa</taxon>
        <taxon>Ecdysozoa</taxon>
        <taxon>Arthropoda</taxon>
        <taxon>Chelicerata</taxon>
        <taxon>Arachnida</taxon>
        <taxon>Araneae</taxon>
        <taxon>Araneomorphae</taxon>
        <taxon>Entelegynae</taxon>
        <taxon>Araneoidea</taxon>
        <taxon>Araneidae</taxon>
        <taxon>Caerostris</taxon>
    </lineage>
</organism>
<name>A0AAV4VVD6_9ARAC</name>
<protein>
    <recommendedName>
        <fullName evidence="3">Reverse transcriptase zinc-binding domain-containing protein</fullName>
    </recommendedName>
</protein>
<reference evidence="1 2" key="1">
    <citation type="submission" date="2021-06" db="EMBL/GenBank/DDBJ databases">
        <title>Caerostris darwini draft genome.</title>
        <authorList>
            <person name="Kono N."/>
            <person name="Arakawa K."/>
        </authorList>
    </citation>
    <scope>NUCLEOTIDE SEQUENCE [LARGE SCALE GENOMIC DNA]</scope>
</reference>
<dbReference type="EMBL" id="BPLQ01013667">
    <property type="protein sequence ID" value="GIY73914.1"/>
    <property type="molecule type" value="Genomic_DNA"/>
</dbReference>